<dbReference type="InterPro" id="IPR000832">
    <property type="entry name" value="GPCR_2_secretin-like"/>
</dbReference>
<evidence type="ECO:0000313" key="18">
    <source>
        <dbReference type="Proteomes" id="UP000663891"/>
    </source>
</evidence>
<evidence type="ECO:0000256" key="11">
    <source>
        <dbReference type="SAM" id="Phobius"/>
    </source>
</evidence>
<feature type="transmembrane region" description="Helical" evidence="11">
    <location>
        <begin position="334"/>
        <end position="354"/>
    </location>
</feature>
<dbReference type="OrthoDB" id="6022368at2759"/>
<keyword evidence="5 11" id="KW-1133">Transmembrane helix</keyword>
<keyword evidence="10" id="KW-0807">Transducer</keyword>
<evidence type="ECO:0000256" key="9">
    <source>
        <dbReference type="ARBA" id="ARBA00023180"/>
    </source>
</evidence>
<dbReference type="GO" id="GO:0008528">
    <property type="term" value="F:G protein-coupled peptide receptor activity"/>
    <property type="evidence" value="ECO:0007669"/>
    <property type="project" value="TreeGrafter"/>
</dbReference>
<feature type="domain" description="G-protein coupled receptors family 2 profile 2" evidence="13">
    <location>
        <begin position="116"/>
        <end position="391"/>
    </location>
</feature>
<feature type="transmembrane region" description="Helical" evidence="11">
    <location>
        <begin position="151"/>
        <end position="170"/>
    </location>
</feature>
<evidence type="ECO:0000256" key="10">
    <source>
        <dbReference type="ARBA" id="ARBA00023224"/>
    </source>
</evidence>
<keyword evidence="8" id="KW-0675">Receptor</keyword>
<dbReference type="EMBL" id="CAJNOE010000728">
    <property type="protein sequence ID" value="CAF1320137.1"/>
    <property type="molecule type" value="Genomic_DNA"/>
</dbReference>
<dbReference type="Proteomes" id="UP000663868">
    <property type="component" value="Unassembled WGS sequence"/>
</dbReference>
<dbReference type="Gene3D" id="4.10.1240.10">
    <property type="entry name" value="GPCR, family 2, extracellular hormone receptor domain"/>
    <property type="match status" value="1"/>
</dbReference>
<dbReference type="Pfam" id="PF02793">
    <property type="entry name" value="HRM"/>
    <property type="match status" value="1"/>
</dbReference>
<gene>
    <name evidence="15" type="ORF">IZO911_LOCUS35098</name>
    <name evidence="16" type="ORF">KXQ929_LOCUS14011</name>
    <name evidence="17" type="ORF">OKA104_LOCUS32948</name>
    <name evidence="14" type="ORF">VCS650_LOCUS27275</name>
</gene>
<comment type="subcellular location">
    <subcellularLocation>
        <location evidence="1">Cell membrane</location>
        <topology evidence="1">Multi-pass membrane protein</topology>
    </subcellularLocation>
</comment>
<dbReference type="EMBL" id="CAJOAY010004078">
    <property type="protein sequence ID" value="CAF4053675.1"/>
    <property type="molecule type" value="Genomic_DNA"/>
</dbReference>
<dbReference type="InterPro" id="IPR050332">
    <property type="entry name" value="GPCR_2"/>
</dbReference>
<evidence type="ECO:0000256" key="2">
    <source>
        <dbReference type="ARBA" id="ARBA00005314"/>
    </source>
</evidence>
<dbReference type="PRINTS" id="PR00249">
    <property type="entry name" value="GPCRSECRETIN"/>
</dbReference>
<dbReference type="EMBL" id="CAJOBB010000766">
    <property type="protein sequence ID" value="CAF3747023.1"/>
    <property type="molecule type" value="Genomic_DNA"/>
</dbReference>
<sequence>MKGLTSSAKQMADSCTSAYNRSSSSIGTNDSYCPAYFDRIACWPPTEPGVLRNISCPSNVFPNASPDAYATRLCTNESRWQDKGHYSLCMGCSPSELSNSSTTGPFSLPPAYVVIRRYFVVCANGLSIVLLACGILILLGNSRLRRCSRNILHVNIFLVFLIRSAIQLFAELRMSRGYFDHNIFTRIDACNRTTSYFKEDQLLDCKLFTILMNYINTSVSHWFVFCEALYLFRLLRAKAYKDRVRWYILTGWLAPLILTIVTYTTRYLKKTHFYTCWFEPSSLDWILHGPNIILQIFNLIIFIYICVLLARKLNKTYRTAAFSDQKRFAKYSRLTRSTLILLPVFGIHYSLFLWNTKPYLITNLILIHLTVQTVSLSFQGIIVALIYTLINSEVQREMFRSLDRCLVRNSTGWHKPKFFRNYMNRLDNERLCSLGYPAGSIPVQYRPKTRLTGTVQYYHCTNQHKYSLSNPSRQDSLNTAAAIAQELSLLNPTPNRRQSLLNIQNNPICFMQQ</sequence>
<feature type="transmembrane region" description="Helical" evidence="11">
    <location>
        <begin position="292"/>
        <end position="313"/>
    </location>
</feature>
<accession>A0A814YJ59</accession>
<evidence type="ECO:0000256" key="1">
    <source>
        <dbReference type="ARBA" id="ARBA00004651"/>
    </source>
</evidence>
<dbReference type="PROSITE" id="PS00649">
    <property type="entry name" value="G_PROTEIN_RECEP_F2_1"/>
    <property type="match status" value="1"/>
</dbReference>
<evidence type="ECO:0000256" key="5">
    <source>
        <dbReference type="ARBA" id="ARBA00022989"/>
    </source>
</evidence>
<dbReference type="SUPFAM" id="SSF111418">
    <property type="entry name" value="Hormone receptor domain"/>
    <property type="match status" value="1"/>
</dbReference>
<keyword evidence="3" id="KW-1003">Cell membrane</keyword>
<feature type="transmembrane region" description="Helical" evidence="11">
    <location>
        <begin position="118"/>
        <end position="139"/>
    </location>
</feature>
<dbReference type="Gene3D" id="1.20.1070.10">
    <property type="entry name" value="Rhodopsin 7-helix transmembrane proteins"/>
    <property type="match status" value="1"/>
</dbReference>
<protein>
    <submittedName>
        <fullName evidence="14">Uncharacterized protein</fullName>
    </submittedName>
</protein>
<dbReference type="GO" id="GO:0007188">
    <property type="term" value="P:adenylate cyclase-modulating G protein-coupled receptor signaling pathway"/>
    <property type="evidence" value="ECO:0007669"/>
    <property type="project" value="TreeGrafter"/>
</dbReference>
<dbReference type="InterPro" id="IPR036445">
    <property type="entry name" value="GPCR_2_extracell_dom_sf"/>
</dbReference>
<dbReference type="GO" id="GO:0005886">
    <property type="term" value="C:plasma membrane"/>
    <property type="evidence" value="ECO:0007669"/>
    <property type="project" value="UniProtKB-SubCell"/>
</dbReference>
<dbReference type="Pfam" id="PF00002">
    <property type="entry name" value="7tm_2"/>
    <property type="match status" value="1"/>
</dbReference>
<dbReference type="PANTHER" id="PTHR45620:SF1">
    <property type="entry name" value="G-PROTEIN COUPLED RECEPTORS FAMILY 2 PROFILE 2 DOMAIN-CONTAINING PROTEIN"/>
    <property type="match status" value="1"/>
</dbReference>
<dbReference type="EMBL" id="CAJNON010000380">
    <property type="protein sequence ID" value="CAF1231463.1"/>
    <property type="molecule type" value="Genomic_DNA"/>
</dbReference>
<dbReference type="PANTHER" id="PTHR45620">
    <property type="entry name" value="PDF RECEPTOR-LIKE PROTEIN-RELATED"/>
    <property type="match status" value="1"/>
</dbReference>
<keyword evidence="7 11" id="KW-0472">Membrane</keyword>
<evidence type="ECO:0000259" key="12">
    <source>
        <dbReference type="PROSITE" id="PS50227"/>
    </source>
</evidence>
<evidence type="ECO:0000313" key="17">
    <source>
        <dbReference type="EMBL" id="CAF4053675.1"/>
    </source>
</evidence>
<dbReference type="Proteomes" id="UP000663881">
    <property type="component" value="Unassembled WGS sequence"/>
</dbReference>
<comment type="similarity">
    <text evidence="2">Belongs to the G-protein coupled receptor 2 family.</text>
</comment>
<proteinExistence type="inferred from homology"/>
<dbReference type="InterPro" id="IPR001879">
    <property type="entry name" value="GPCR_2_extracellular_dom"/>
</dbReference>
<keyword evidence="4 11" id="KW-0812">Transmembrane</keyword>
<comment type="caution">
    <text evidence="14">The sequence shown here is derived from an EMBL/GenBank/DDBJ whole genome shotgun (WGS) entry which is preliminary data.</text>
</comment>
<evidence type="ECO:0000313" key="14">
    <source>
        <dbReference type="EMBL" id="CAF1231463.1"/>
    </source>
</evidence>
<evidence type="ECO:0000256" key="7">
    <source>
        <dbReference type="ARBA" id="ARBA00023136"/>
    </source>
</evidence>
<keyword evidence="9" id="KW-0325">Glycoprotein</keyword>
<evidence type="ECO:0000313" key="16">
    <source>
        <dbReference type="EMBL" id="CAF3747023.1"/>
    </source>
</evidence>
<dbReference type="PROSITE" id="PS50227">
    <property type="entry name" value="G_PROTEIN_RECEP_F2_3"/>
    <property type="match status" value="1"/>
</dbReference>
<organism evidence="14 18">
    <name type="scientific">Adineta steineri</name>
    <dbReference type="NCBI Taxonomy" id="433720"/>
    <lineage>
        <taxon>Eukaryota</taxon>
        <taxon>Metazoa</taxon>
        <taxon>Spiralia</taxon>
        <taxon>Gnathifera</taxon>
        <taxon>Rotifera</taxon>
        <taxon>Eurotatoria</taxon>
        <taxon>Bdelloidea</taxon>
        <taxon>Adinetida</taxon>
        <taxon>Adinetidae</taxon>
        <taxon>Adineta</taxon>
    </lineage>
</organism>
<dbReference type="Proteomes" id="UP000663891">
    <property type="component" value="Unassembled WGS sequence"/>
</dbReference>
<evidence type="ECO:0000259" key="13">
    <source>
        <dbReference type="PROSITE" id="PS50261"/>
    </source>
</evidence>
<feature type="domain" description="G-protein coupled receptors family 2 profile 1" evidence="12">
    <location>
        <begin position="14"/>
        <end position="96"/>
    </location>
</feature>
<evidence type="ECO:0000256" key="3">
    <source>
        <dbReference type="ARBA" id="ARBA00022475"/>
    </source>
</evidence>
<feature type="transmembrane region" description="Helical" evidence="11">
    <location>
        <begin position="207"/>
        <end position="232"/>
    </location>
</feature>
<dbReference type="Proteomes" id="UP000663860">
    <property type="component" value="Unassembled WGS sequence"/>
</dbReference>
<keyword evidence="6" id="KW-0297">G-protein coupled receptor</keyword>
<dbReference type="PROSITE" id="PS50261">
    <property type="entry name" value="G_PROTEIN_RECEP_F2_4"/>
    <property type="match status" value="1"/>
</dbReference>
<evidence type="ECO:0000256" key="8">
    <source>
        <dbReference type="ARBA" id="ARBA00023170"/>
    </source>
</evidence>
<evidence type="ECO:0000313" key="15">
    <source>
        <dbReference type="EMBL" id="CAF1320137.1"/>
    </source>
</evidence>
<dbReference type="AlphaFoldDB" id="A0A814YJ59"/>
<evidence type="ECO:0000256" key="6">
    <source>
        <dbReference type="ARBA" id="ARBA00023040"/>
    </source>
</evidence>
<name>A0A814YJ59_9BILA</name>
<feature type="transmembrane region" description="Helical" evidence="11">
    <location>
        <begin position="366"/>
        <end position="390"/>
    </location>
</feature>
<dbReference type="InterPro" id="IPR017981">
    <property type="entry name" value="GPCR_2-like_7TM"/>
</dbReference>
<reference evidence="14" key="1">
    <citation type="submission" date="2021-02" db="EMBL/GenBank/DDBJ databases">
        <authorList>
            <person name="Nowell W R."/>
        </authorList>
    </citation>
    <scope>NUCLEOTIDE SEQUENCE</scope>
</reference>
<feature type="transmembrane region" description="Helical" evidence="11">
    <location>
        <begin position="244"/>
        <end position="264"/>
    </location>
</feature>
<dbReference type="InterPro" id="IPR017983">
    <property type="entry name" value="GPCR_2_secretin-like_CS"/>
</dbReference>
<evidence type="ECO:0000256" key="4">
    <source>
        <dbReference type="ARBA" id="ARBA00022692"/>
    </source>
</evidence>
<dbReference type="GO" id="GO:0007166">
    <property type="term" value="P:cell surface receptor signaling pathway"/>
    <property type="evidence" value="ECO:0007669"/>
    <property type="project" value="InterPro"/>
</dbReference>
<dbReference type="GO" id="GO:0017046">
    <property type="term" value="F:peptide hormone binding"/>
    <property type="evidence" value="ECO:0007669"/>
    <property type="project" value="TreeGrafter"/>
</dbReference>
<dbReference type="SMART" id="SM00008">
    <property type="entry name" value="HormR"/>
    <property type="match status" value="1"/>
</dbReference>